<dbReference type="InterPro" id="IPR015424">
    <property type="entry name" value="PyrdxlP-dep_Trfase"/>
</dbReference>
<dbReference type="Proteomes" id="UP000032160">
    <property type="component" value="Chromosome I"/>
</dbReference>
<keyword evidence="4 5" id="KW-0663">Pyridoxal phosphate</keyword>
<dbReference type="KEGG" id="pect:BN1012_Phect2329"/>
<dbReference type="InterPro" id="IPR015421">
    <property type="entry name" value="PyrdxlP-dep_Trfase_major"/>
</dbReference>
<evidence type="ECO:0000256" key="2">
    <source>
        <dbReference type="ARBA" id="ARBA00022576"/>
    </source>
</evidence>
<dbReference type="HOGENOM" id="CLU_016922_4_1_5"/>
<evidence type="ECO:0000256" key="1">
    <source>
        <dbReference type="ARBA" id="ARBA00008954"/>
    </source>
</evidence>
<evidence type="ECO:0000256" key="3">
    <source>
        <dbReference type="ARBA" id="ARBA00022679"/>
    </source>
</evidence>
<accession>X5MDX1</accession>
<dbReference type="GO" id="GO:0009448">
    <property type="term" value="P:gamma-aminobutyric acid metabolic process"/>
    <property type="evidence" value="ECO:0007669"/>
    <property type="project" value="TreeGrafter"/>
</dbReference>
<dbReference type="GO" id="GO:0009102">
    <property type="term" value="P:biotin biosynthetic process"/>
    <property type="evidence" value="ECO:0007669"/>
    <property type="project" value="TreeGrafter"/>
</dbReference>
<name>X5MDX1_9HYPH</name>
<keyword evidence="2 6" id="KW-0032">Aminotransferase</keyword>
<sequence length="461" mass="50481">MDLTNAQMRDIETLIHPYTNLDAFRQTGPVVMERGEGIHVWDTNGKQYIEGLSGLWCTSLGYNEQELVDAAMEQFSTLPFTHTFAGKSHERAIELAEMLKEIAPHDASKVLFCGSGSEANDQQIKLVWYYNNALGRTAKKKIISRKRAYHGVTVATASLTGLPANQMDFDLPIDRIHHVNCPFAYREAAPGETDDQFTDRLAVELDEYIQREGPDTVAAFIAEPVQGAGGVLLPAEGYFPKIQKVLDKYDVYFIADEVICGFGRTGEMFGSQTFGMKPDTISVAKALSSAYLPIGAITVGEDMYQAMLDESRKIGVFGHGFTYTAHPVCAAVAIKTLEIYKKRNIVGHVQSVAPVFEGRFAKLADHPLVGDARAKGLIGAVEIVADKSTKRAFDASLKVGAACQAFAEAEGLITRALGGDIVALCPPLIIKEDEINEVFDRLERALDATEHWVTKKGLRSA</sequence>
<evidence type="ECO:0000256" key="4">
    <source>
        <dbReference type="ARBA" id="ARBA00022898"/>
    </source>
</evidence>
<dbReference type="GO" id="GO:0030170">
    <property type="term" value="F:pyridoxal phosphate binding"/>
    <property type="evidence" value="ECO:0007669"/>
    <property type="project" value="InterPro"/>
</dbReference>
<dbReference type="EMBL" id="HG966617">
    <property type="protein sequence ID" value="CDO60542.1"/>
    <property type="molecule type" value="Genomic_DNA"/>
</dbReference>
<reference evidence="6 7" key="1">
    <citation type="journal article" date="2014" name="Front. Genet.">
        <title>Genome and metabolic network of "Candidatus Phaeomarinobacter ectocarpi" Ec32, a new candidate genus of Alphaproteobacteria frequently associated with brown algae.</title>
        <authorList>
            <person name="Dittami S.M."/>
            <person name="Barbeyron T."/>
            <person name="Boyen C."/>
            <person name="Cambefort J."/>
            <person name="Collet G."/>
            <person name="Delage L."/>
            <person name="Gobet A."/>
            <person name="Groisillier A."/>
            <person name="Leblanc C."/>
            <person name="Michel G."/>
            <person name="Scornet D."/>
            <person name="Siegel A."/>
            <person name="Tapia J.E."/>
            <person name="Tonon T."/>
        </authorList>
    </citation>
    <scope>NUCLEOTIDE SEQUENCE [LARGE SCALE GENOMIC DNA]</scope>
    <source>
        <strain evidence="6 7">Ec32</strain>
    </source>
</reference>
<dbReference type="NCBIfam" id="NF005682">
    <property type="entry name" value="PRK07480.1"/>
    <property type="match status" value="1"/>
</dbReference>
<dbReference type="PANTHER" id="PTHR42684:SF3">
    <property type="entry name" value="ADENOSYLMETHIONINE-8-AMINO-7-OXONONANOATE AMINOTRANSFERASE"/>
    <property type="match status" value="1"/>
</dbReference>
<dbReference type="SUPFAM" id="SSF53383">
    <property type="entry name" value="PLP-dependent transferases"/>
    <property type="match status" value="1"/>
</dbReference>
<dbReference type="EC" id="2.6.1.62" evidence="6"/>
<dbReference type="InterPro" id="IPR015422">
    <property type="entry name" value="PyrdxlP-dep_Trfase_small"/>
</dbReference>
<dbReference type="CDD" id="cd00610">
    <property type="entry name" value="OAT_like"/>
    <property type="match status" value="1"/>
</dbReference>
<evidence type="ECO:0000313" key="7">
    <source>
        <dbReference type="Proteomes" id="UP000032160"/>
    </source>
</evidence>
<dbReference type="InterPro" id="IPR005814">
    <property type="entry name" value="Aminotrans_3"/>
</dbReference>
<evidence type="ECO:0000313" key="6">
    <source>
        <dbReference type="EMBL" id="CDO60542.1"/>
    </source>
</evidence>
<keyword evidence="7" id="KW-1185">Reference proteome</keyword>
<dbReference type="GO" id="GO:0004015">
    <property type="term" value="F:adenosylmethionine-8-amino-7-oxononanoate transaminase activity"/>
    <property type="evidence" value="ECO:0007669"/>
    <property type="project" value="UniProtKB-EC"/>
</dbReference>
<evidence type="ECO:0000256" key="5">
    <source>
        <dbReference type="RuleBase" id="RU003560"/>
    </source>
</evidence>
<dbReference type="AlphaFoldDB" id="X5MDX1"/>
<organism evidence="6 7">
    <name type="scientific">Candidatus Phaeomarinibacter ectocarpi</name>
    <dbReference type="NCBI Taxonomy" id="1458461"/>
    <lineage>
        <taxon>Bacteria</taxon>
        <taxon>Pseudomonadati</taxon>
        <taxon>Pseudomonadota</taxon>
        <taxon>Alphaproteobacteria</taxon>
        <taxon>Hyphomicrobiales</taxon>
        <taxon>Parvibaculaceae</taxon>
        <taxon>Candidatus Phaeomarinibacter</taxon>
    </lineage>
</organism>
<dbReference type="NCBIfam" id="NF004767">
    <property type="entry name" value="PRK06105.1"/>
    <property type="match status" value="1"/>
</dbReference>
<gene>
    <name evidence="6" type="ORF">BN1012_Phect2329</name>
</gene>
<dbReference type="STRING" id="1458461.BN1012_Phect2329"/>
<dbReference type="RefSeq" id="WP_043948562.1">
    <property type="nucleotide sequence ID" value="NZ_HG966617.1"/>
</dbReference>
<protein>
    <submittedName>
        <fullName evidence="6">Adenosylmethionine-8-amino-7-oxononanoate aminotransferase</fullName>
        <ecNumber evidence="6">2.6.1.62</ecNumber>
    </submittedName>
</protein>
<dbReference type="Pfam" id="PF00202">
    <property type="entry name" value="Aminotran_3"/>
    <property type="match status" value="1"/>
</dbReference>
<dbReference type="OrthoDB" id="9801834at2"/>
<dbReference type="Gene3D" id="3.40.640.10">
    <property type="entry name" value="Type I PLP-dependent aspartate aminotransferase-like (Major domain)"/>
    <property type="match status" value="1"/>
</dbReference>
<dbReference type="FunFam" id="3.40.640.10:FF:000014">
    <property type="entry name" value="Adenosylmethionine-8-amino-7-oxononanoate aminotransferase, probable"/>
    <property type="match status" value="1"/>
</dbReference>
<dbReference type="PATRIC" id="fig|1458461.3.peg.2335"/>
<dbReference type="PIRSF" id="PIRSF000521">
    <property type="entry name" value="Transaminase_4ab_Lys_Orn"/>
    <property type="match status" value="1"/>
</dbReference>
<dbReference type="Gene3D" id="3.90.1150.10">
    <property type="entry name" value="Aspartate Aminotransferase, domain 1"/>
    <property type="match status" value="1"/>
</dbReference>
<proteinExistence type="inferred from homology"/>
<keyword evidence="3 6" id="KW-0808">Transferase</keyword>
<comment type="similarity">
    <text evidence="1 5">Belongs to the class-III pyridoxal-phosphate-dependent aminotransferase family.</text>
</comment>
<dbReference type="PANTHER" id="PTHR42684">
    <property type="entry name" value="ADENOSYLMETHIONINE-8-AMINO-7-OXONONANOATE AMINOTRANSFERASE"/>
    <property type="match status" value="1"/>
</dbReference>